<dbReference type="Pfam" id="PF05437">
    <property type="entry name" value="AzlD"/>
    <property type="match status" value="1"/>
</dbReference>
<dbReference type="InterPro" id="IPR008407">
    <property type="entry name" value="Brnchd-chn_aa_trnsp_AzlD"/>
</dbReference>
<dbReference type="RefSeq" id="WP_123607809.1">
    <property type="nucleotide sequence ID" value="NZ_RJVG01000001.1"/>
</dbReference>
<dbReference type="Proteomes" id="UP000273083">
    <property type="component" value="Unassembled WGS sequence"/>
</dbReference>
<dbReference type="PIRSF" id="PIRSF003203">
    <property type="entry name" value="AzlD"/>
    <property type="match status" value="1"/>
</dbReference>
<organism evidence="2 3">
    <name type="scientific">Mobilisporobacter senegalensis</name>
    <dbReference type="NCBI Taxonomy" id="1329262"/>
    <lineage>
        <taxon>Bacteria</taxon>
        <taxon>Bacillati</taxon>
        <taxon>Bacillota</taxon>
        <taxon>Clostridia</taxon>
        <taxon>Lachnospirales</taxon>
        <taxon>Lachnospiraceae</taxon>
        <taxon>Mobilisporobacter</taxon>
    </lineage>
</organism>
<feature type="transmembrane region" description="Helical" evidence="1">
    <location>
        <begin position="65"/>
        <end position="84"/>
    </location>
</feature>
<keyword evidence="1" id="KW-1133">Transmembrane helix</keyword>
<feature type="transmembrane region" description="Helical" evidence="1">
    <location>
        <begin position="40"/>
        <end position="58"/>
    </location>
</feature>
<comment type="caution">
    <text evidence="2">The sequence shown here is derived from an EMBL/GenBank/DDBJ whole genome shotgun (WGS) entry which is preliminary data.</text>
</comment>
<reference evidence="2 3" key="1">
    <citation type="submission" date="2018-11" db="EMBL/GenBank/DDBJ databases">
        <title>Genomic Encyclopedia of Type Strains, Phase IV (KMG-IV): sequencing the most valuable type-strain genomes for metagenomic binning, comparative biology and taxonomic classification.</title>
        <authorList>
            <person name="Goeker M."/>
        </authorList>
    </citation>
    <scope>NUCLEOTIDE SEQUENCE [LARGE SCALE GENOMIC DNA]</scope>
    <source>
        <strain evidence="2 3">DSM 26537</strain>
    </source>
</reference>
<dbReference type="AlphaFoldDB" id="A0A3N1XYR0"/>
<feature type="transmembrane region" description="Helical" evidence="1">
    <location>
        <begin position="90"/>
        <end position="106"/>
    </location>
</feature>
<keyword evidence="1" id="KW-0472">Membrane</keyword>
<evidence type="ECO:0000313" key="3">
    <source>
        <dbReference type="Proteomes" id="UP000273083"/>
    </source>
</evidence>
<accession>A0A3N1XYR0</accession>
<keyword evidence="3" id="KW-1185">Reference proteome</keyword>
<evidence type="ECO:0000313" key="2">
    <source>
        <dbReference type="EMBL" id="ROR31720.1"/>
    </source>
</evidence>
<name>A0A3N1XYR0_9FIRM</name>
<keyword evidence="1" id="KW-0812">Transmembrane</keyword>
<protein>
    <submittedName>
        <fullName evidence="2">Branched-subunit amino acid transport protein AzlD</fullName>
    </submittedName>
</protein>
<sequence>MESTKALLIILIVALCTFGTRVLPFIIFRKNQELPQIVKYLGDILPMSVIAILVVYCLKGVNFKGAGGFVPSIISVATVILIHIWKRNNLISIGAGTLIYMLLIHIF</sequence>
<evidence type="ECO:0000256" key="1">
    <source>
        <dbReference type="SAM" id="Phobius"/>
    </source>
</evidence>
<proteinExistence type="predicted"/>
<dbReference type="OrthoDB" id="308265at2"/>
<gene>
    <name evidence="2" type="ORF">EDD66_101338</name>
</gene>
<dbReference type="EMBL" id="RJVG01000001">
    <property type="protein sequence ID" value="ROR31720.1"/>
    <property type="molecule type" value="Genomic_DNA"/>
</dbReference>